<dbReference type="EMBL" id="JACRSV010000002">
    <property type="protein sequence ID" value="MBC8560074.1"/>
    <property type="molecule type" value="Genomic_DNA"/>
</dbReference>
<keyword evidence="3" id="KW-1185">Reference proteome</keyword>
<feature type="transmembrane region" description="Helical" evidence="1">
    <location>
        <begin position="216"/>
        <end position="233"/>
    </location>
</feature>
<feature type="transmembrane region" description="Helical" evidence="1">
    <location>
        <begin position="356"/>
        <end position="378"/>
    </location>
</feature>
<protein>
    <submittedName>
        <fullName evidence="2">Uncharacterized protein</fullName>
    </submittedName>
</protein>
<proteinExistence type="predicted"/>
<dbReference type="RefSeq" id="WP_249295031.1">
    <property type="nucleotide sequence ID" value="NZ_JACRSV010000002.1"/>
</dbReference>
<feature type="transmembrane region" description="Helical" evidence="1">
    <location>
        <begin position="320"/>
        <end position="344"/>
    </location>
</feature>
<feature type="transmembrane region" description="Helical" evidence="1">
    <location>
        <begin position="79"/>
        <end position="100"/>
    </location>
</feature>
<evidence type="ECO:0000313" key="3">
    <source>
        <dbReference type="Proteomes" id="UP000610760"/>
    </source>
</evidence>
<dbReference type="Proteomes" id="UP000610760">
    <property type="component" value="Unassembled WGS sequence"/>
</dbReference>
<feature type="transmembrane region" description="Helical" evidence="1">
    <location>
        <begin position="194"/>
        <end position="210"/>
    </location>
</feature>
<evidence type="ECO:0000256" key="1">
    <source>
        <dbReference type="SAM" id="Phobius"/>
    </source>
</evidence>
<feature type="transmembrane region" description="Helical" evidence="1">
    <location>
        <begin position="169"/>
        <end position="187"/>
    </location>
</feature>
<dbReference type="AlphaFoldDB" id="A0A926E1V0"/>
<reference evidence="2" key="1">
    <citation type="submission" date="2020-08" db="EMBL/GenBank/DDBJ databases">
        <title>Genome public.</title>
        <authorList>
            <person name="Liu C."/>
            <person name="Sun Q."/>
        </authorList>
    </citation>
    <scope>NUCLEOTIDE SEQUENCE</scope>
    <source>
        <strain evidence="2">NSJ-33</strain>
    </source>
</reference>
<organism evidence="2 3">
    <name type="scientific">Fumia xinanensis</name>
    <dbReference type="NCBI Taxonomy" id="2763659"/>
    <lineage>
        <taxon>Bacteria</taxon>
        <taxon>Bacillati</taxon>
        <taxon>Bacillota</taxon>
        <taxon>Clostridia</taxon>
        <taxon>Eubacteriales</taxon>
        <taxon>Oscillospiraceae</taxon>
        <taxon>Fumia</taxon>
    </lineage>
</organism>
<feature type="transmembrane region" description="Helical" evidence="1">
    <location>
        <begin position="138"/>
        <end position="157"/>
    </location>
</feature>
<sequence length="410" mass="46890">MKIKVNRLLLCIILFGTFIKQLYSYIGIEYILIPGSSYGYQQLARGDKITLAFELIVLISIVLLFFIESKVRKKFFTLGYRLTLLALVLGIMFWEILTIFQNGLITTLYSTTAPHVYLTALCVCIGMDESLFNVFIKYIKWIGYLSLGLSLVWYLVFLQTHPNGLLGNSSVLTFYIQGFWFLCIWSITEKKTSSLQVLVTIGIGAFLAGLFNSRSWIIQCLIWAVVYVYYTSGKKGLTRLFKVIVFVSLGLVIAYFLINHYYPQSLDLLIKKMGTDTRSFQYEDLFSQTNLWDYIFGNGYNFQYYSASMGGMYSYIDNSYLLMLVRYGLVLGLFYPLVFVIPIIKTFKNRSIRNKTALILLMWLAALGGLSVYCAVILDLKSIALAALAGYSMRENKKSLSGKKMYCQIK</sequence>
<feature type="transmembrane region" description="Helical" evidence="1">
    <location>
        <begin position="106"/>
        <end position="126"/>
    </location>
</feature>
<feature type="transmembrane region" description="Helical" evidence="1">
    <location>
        <begin position="48"/>
        <end position="67"/>
    </location>
</feature>
<name>A0A926E1V0_9FIRM</name>
<feature type="transmembrane region" description="Helical" evidence="1">
    <location>
        <begin position="240"/>
        <end position="258"/>
    </location>
</feature>
<keyword evidence="1" id="KW-0472">Membrane</keyword>
<keyword evidence="1" id="KW-0812">Transmembrane</keyword>
<comment type="caution">
    <text evidence="2">The sequence shown here is derived from an EMBL/GenBank/DDBJ whole genome shotgun (WGS) entry which is preliminary data.</text>
</comment>
<accession>A0A926E1V0</accession>
<gene>
    <name evidence="2" type="ORF">H8710_08345</name>
</gene>
<keyword evidence="1" id="KW-1133">Transmembrane helix</keyword>
<evidence type="ECO:0000313" key="2">
    <source>
        <dbReference type="EMBL" id="MBC8560074.1"/>
    </source>
</evidence>